<feature type="transmembrane region" description="Helical" evidence="1">
    <location>
        <begin position="86"/>
        <end position="103"/>
    </location>
</feature>
<gene>
    <name evidence="2" type="ORF">ACFSJH_07485</name>
</gene>
<keyword evidence="1" id="KW-0472">Membrane</keyword>
<dbReference type="RefSeq" id="WP_377770855.1">
    <property type="nucleotide sequence ID" value="NZ_JBHUHO010000020.1"/>
</dbReference>
<protein>
    <submittedName>
        <fullName evidence="2">Metal-dependent hydrolase</fullName>
    </submittedName>
</protein>
<dbReference type="GO" id="GO:0016787">
    <property type="term" value="F:hydrolase activity"/>
    <property type="evidence" value="ECO:0007669"/>
    <property type="project" value="UniProtKB-KW"/>
</dbReference>
<feature type="transmembrane region" description="Helical" evidence="1">
    <location>
        <begin position="108"/>
        <end position="126"/>
    </location>
</feature>
<reference evidence="3" key="1">
    <citation type="journal article" date="2019" name="Int. J. Syst. Evol. Microbiol.">
        <title>The Global Catalogue of Microorganisms (GCM) 10K type strain sequencing project: providing services to taxonomists for standard genome sequencing and annotation.</title>
        <authorList>
            <consortium name="The Broad Institute Genomics Platform"/>
            <consortium name="The Broad Institute Genome Sequencing Center for Infectious Disease"/>
            <person name="Wu L."/>
            <person name="Ma J."/>
        </authorList>
    </citation>
    <scope>NUCLEOTIDE SEQUENCE [LARGE SCALE GENOMIC DNA]</scope>
    <source>
        <strain evidence="3">GH52</strain>
    </source>
</reference>
<keyword evidence="1" id="KW-0812">Transmembrane</keyword>
<sequence>MKGKTHLIIGVAIGTIAAMHHLPEQNNSLYYIGVAAFSALAADLDGPSILSSKLTKLSKFIRSFALWGSIIYFAIIAYMYFMSMHVPLLLAGGAIAALLIGLTMKQGIIRNALVSVIGLYCIYHGITNNQQWLVGLGIFIAWAPWLKHRGLTHTIWVIPMWGWIGWGLEQQLAINGLANTAMIGYLSHLIADTLTPSGVKWLFPIWKKSFKLKLW</sequence>
<accession>A0ABW4YIX8</accession>
<comment type="caution">
    <text evidence="2">The sequence shown here is derived from an EMBL/GenBank/DDBJ whole genome shotgun (WGS) entry which is preliminary data.</text>
</comment>
<name>A0ABW4YIX8_9BACL</name>
<evidence type="ECO:0000313" key="3">
    <source>
        <dbReference type="Proteomes" id="UP001597362"/>
    </source>
</evidence>
<keyword evidence="2" id="KW-0378">Hydrolase</keyword>
<feature type="transmembrane region" description="Helical" evidence="1">
    <location>
        <begin position="132"/>
        <end position="148"/>
    </location>
</feature>
<dbReference type="InterPro" id="IPR007404">
    <property type="entry name" value="YdjM-like"/>
</dbReference>
<feature type="transmembrane region" description="Helical" evidence="1">
    <location>
        <begin position="60"/>
        <end position="80"/>
    </location>
</feature>
<keyword evidence="1" id="KW-1133">Transmembrane helix</keyword>
<evidence type="ECO:0000313" key="2">
    <source>
        <dbReference type="EMBL" id="MFD2115572.1"/>
    </source>
</evidence>
<organism evidence="2 3">
    <name type="scientific">Paenibacillus yanchengensis</name>
    <dbReference type="NCBI Taxonomy" id="2035833"/>
    <lineage>
        <taxon>Bacteria</taxon>
        <taxon>Bacillati</taxon>
        <taxon>Bacillota</taxon>
        <taxon>Bacilli</taxon>
        <taxon>Bacillales</taxon>
        <taxon>Paenibacillaceae</taxon>
        <taxon>Paenibacillus</taxon>
    </lineage>
</organism>
<evidence type="ECO:0000256" key="1">
    <source>
        <dbReference type="SAM" id="Phobius"/>
    </source>
</evidence>
<dbReference type="EMBL" id="JBHUHO010000020">
    <property type="protein sequence ID" value="MFD2115572.1"/>
    <property type="molecule type" value="Genomic_DNA"/>
</dbReference>
<dbReference type="Proteomes" id="UP001597362">
    <property type="component" value="Unassembled WGS sequence"/>
</dbReference>
<proteinExistence type="predicted"/>
<dbReference type="Pfam" id="PF04307">
    <property type="entry name" value="YdjM"/>
    <property type="match status" value="1"/>
</dbReference>
<keyword evidence="3" id="KW-1185">Reference proteome</keyword>